<accession>A0AAV5UYI0</accession>
<evidence type="ECO:0000313" key="3">
    <source>
        <dbReference type="Proteomes" id="UP001432322"/>
    </source>
</evidence>
<reference evidence="2" key="1">
    <citation type="submission" date="2023-10" db="EMBL/GenBank/DDBJ databases">
        <title>Genome assembly of Pristionchus species.</title>
        <authorList>
            <person name="Yoshida K."/>
            <person name="Sommer R.J."/>
        </authorList>
    </citation>
    <scope>NUCLEOTIDE SEQUENCE</scope>
    <source>
        <strain evidence="2">RS5133</strain>
    </source>
</reference>
<keyword evidence="3" id="KW-1185">Reference proteome</keyword>
<feature type="non-terminal residue" evidence="2">
    <location>
        <position position="153"/>
    </location>
</feature>
<sequence length="153" mass="16030">LGSVQHESEALEEARVLARSLESCDESPLAGRILSPGVSGHKGPVGEAVLAVVILGTTRENHRSGARGCLEVEGSISTAGRVEGDDGLHVLEVRDLRGRDCIDMTQSDDDGSKNVNNSLLPVVGSGFAVESGWGGLPHHGQHRHLGSIEHSES</sequence>
<feature type="non-terminal residue" evidence="2">
    <location>
        <position position="1"/>
    </location>
</feature>
<protein>
    <submittedName>
        <fullName evidence="2">Uncharacterized protein</fullName>
    </submittedName>
</protein>
<proteinExistence type="predicted"/>
<evidence type="ECO:0000256" key="1">
    <source>
        <dbReference type="SAM" id="MobiDB-lite"/>
    </source>
</evidence>
<comment type="caution">
    <text evidence="2">The sequence shown here is derived from an EMBL/GenBank/DDBJ whole genome shotgun (WGS) entry which is preliminary data.</text>
</comment>
<name>A0AAV5UYI0_9BILA</name>
<gene>
    <name evidence="2" type="ORF">PFISCL1PPCAC_2515</name>
</gene>
<evidence type="ECO:0000313" key="2">
    <source>
        <dbReference type="EMBL" id="GMT11218.1"/>
    </source>
</evidence>
<dbReference type="EMBL" id="BTSY01000001">
    <property type="protein sequence ID" value="GMT11218.1"/>
    <property type="molecule type" value="Genomic_DNA"/>
</dbReference>
<organism evidence="2 3">
    <name type="scientific">Pristionchus fissidentatus</name>
    <dbReference type="NCBI Taxonomy" id="1538716"/>
    <lineage>
        <taxon>Eukaryota</taxon>
        <taxon>Metazoa</taxon>
        <taxon>Ecdysozoa</taxon>
        <taxon>Nematoda</taxon>
        <taxon>Chromadorea</taxon>
        <taxon>Rhabditida</taxon>
        <taxon>Rhabditina</taxon>
        <taxon>Diplogasteromorpha</taxon>
        <taxon>Diplogasteroidea</taxon>
        <taxon>Neodiplogasteridae</taxon>
        <taxon>Pristionchus</taxon>
    </lineage>
</organism>
<feature type="region of interest" description="Disordered" evidence="1">
    <location>
        <begin position="134"/>
        <end position="153"/>
    </location>
</feature>
<dbReference type="Proteomes" id="UP001432322">
    <property type="component" value="Unassembled WGS sequence"/>
</dbReference>
<dbReference type="AlphaFoldDB" id="A0AAV5UYI0"/>